<sequence>MELTTLTQVTIDGVMRGNGGTSDEDRRNGSERDGWARGRGDNETMTFINQTRESTRRA</sequence>
<feature type="compositionally biased region" description="Polar residues" evidence="1">
    <location>
        <begin position="1"/>
        <end position="10"/>
    </location>
</feature>
<protein>
    <recommendedName>
        <fullName evidence="4">Dihydrofolate reductase</fullName>
    </recommendedName>
</protein>
<gene>
    <name evidence="2" type="ORF">HD596_004794</name>
</gene>
<dbReference type="EMBL" id="JACHMB010000001">
    <property type="protein sequence ID" value="MBB5778038.1"/>
    <property type="molecule type" value="Genomic_DNA"/>
</dbReference>
<reference evidence="2 3" key="1">
    <citation type="submission" date="2020-08" db="EMBL/GenBank/DDBJ databases">
        <title>Sequencing the genomes of 1000 actinobacteria strains.</title>
        <authorList>
            <person name="Klenk H.-P."/>
        </authorList>
    </citation>
    <scope>NUCLEOTIDE SEQUENCE [LARGE SCALE GENOMIC DNA]</scope>
    <source>
        <strain evidence="2 3">DSM 45507</strain>
    </source>
</reference>
<evidence type="ECO:0000313" key="3">
    <source>
        <dbReference type="Proteomes" id="UP000579153"/>
    </source>
</evidence>
<evidence type="ECO:0008006" key="4">
    <source>
        <dbReference type="Google" id="ProtNLM"/>
    </source>
</evidence>
<dbReference type="Proteomes" id="UP000579153">
    <property type="component" value="Unassembled WGS sequence"/>
</dbReference>
<feature type="region of interest" description="Disordered" evidence="1">
    <location>
        <begin position="1"/>
        <end position="58"/>
    </location>
</feature>
<feature type="compositionally biased region" description="Basic and acidic residues" evidence="1">
    <location>
        <begin position="23"/>
        <end position="42"/>
    </location>
</feature>
<evidence type="ECO:0000313" key="2">
    <source>
        <dbReference type="EMBL" id="MBB5778038.1"/>
    </source>
</evidence>
<feature type="compositionally biased region" description="Polar residues" evidence="1">
    <location>
        <begin position="43"/>
        <end position="52"/>
    </location>
</feature>
<dbReference type="RefSeq" id="WP_185071528.1">
    <property type="nucleotide sequence ID" value="NZ_JACHMB010000001.1"/>
</dbReference>
<dbReference type="AlphaFoldDB" id="A0A7W9G6H4"/>
<evidence type="ECO:0000256" key="1">
    <source>
        <dbReference type="SAM" id="MobiDB-lite"/>
    </source>
</evidence>
<comment type="caution">
    <text evidence="2">The sequence shown here is derived from an EMBL/GenBank/DDBJ whole genome shotgun (WGS) entry which is preliminary data.</text>
</comment>
<proteinExistence type="predicted"/>
<keyword evidence="3" id="KW-1185">Reference proteome</keyword>
<organism evidence="2 3">
    <name type="scientific">Nonomuraea jabiensis</name>
    <dbReference type="NCBI Taxonomy" id="882448"/>
    <lineage>
        <taxon>Bacteria</taxon>
        <taxon>Bacillati</taxon>
        <taxon>Actinomycetota</taxon>
        <taxon>Actinomycetes</taxon>
        <taxon>Streptosporangiales</taxon>
        <taxon>Streptosporangiaceae</taxon>
        <taxon>Nonomuraea</taxon>
    </lineage>
</organism>
<accession>A0A7W9G6H4</accession>
<name>A0A7W9G6H4_9ACTN</name>